<feature type="binding site" evidence="7">
    <location>
        <position position="47"/>
    </location>
    <ligand>
        <name>substrate</name>
    </ligand>
</feature>
<comment type="catalytic activity">
    <reaction evidence="6 7">
        <text>diphosphate + H2O = 2 phosphate + H(+)</text>
        <dbReference type="Rhea" id="RHEA:24576"/>
        <dbReference type="ChEBI" id="CHEBI:15377"/>
        <dbReference type="ChEBI" id="CHEBI:15378"/>
        <dbReference type="ChEBI" id="CHEBI:33019"/>
        <dbReference type="ChEBI" id="CHEBI:43474"/>
        <dbReference type="EC" id="3.6.1.1"/>
    </reaction>
</comment>
<comment type="subunit">
    <text evidence="7">Homohexamer.</text>
</comment>
<dbReference type="GO" id="GO:0000287">
    <property type="term" value="F:magnesium ion binding"/>
    <property type="evidence" value="ECO:0007669"/>
    <property type="project" value="UniProtKB-UniRule"/>
</dbReference>
<dbReference type="GO" id="GO:0004427">
    <property type="term" value="F:inorganic diphosphate phosphatase activity"/>
    <property type="evidence" value="ECO:0007669"/>
    <property type="project" value="UniProtKB-UniRule"/>
</dbReference>
<dbReference type="Gene3D" id="3.90.80.10">
    <property type="entry name" value="Inorganic pyrophosphatase"/>
    <property type="match status" value="1"/>
</dbReference>
<evidence type="ECO:0000313" key="8">
    <source>
        <dbReference type="EMBL" id="WTS16815.1"/>
    </source>
</evidence>
<dbReference type="EMBL" id="CP108195">
    <property type="protein sequence ID" value="WTS16815.1"/>
    <property type="molecule type" value="Genomic_DNA"/>
</dbReference>
<name>A0AAU1UG54_9ACTN</name>
<evidence type="ECO:0000256" key="2">
    <source>
        <dbReference type="ARBA" id="ARBA00022490"/>
    </source>
</evidence>
<dbReference type="InterPro" id="IPR008162">
    <property type="entry name" value="Pyrophosphatase"/>
</dbReference>
<reference evidence="8" key="1">
    <citation type="submission" date="2022-10" db="EMBL/GenBank/DDBJ databases">
        <title>The complete genomes of actinobacterial strains from the NBC collection.</title>
        <authorList>
            <person name="Joergensen T.S."/>
            <person name="Alvarez Arevalo M."/>
            <person name="Sterndorff E.B."/>
            <person name="Faurdal D."/>
            <person name="Vuksanovic O."/>
            <person name="Mourched A.-S."/>
            <person name="Charusanti P."/>
            <person name="Shaw S."/>
            <person name="Blin K."/>
            <person name="Weber T."/>
        </authorList>
    </citation>
    <scope>NUCLEOTIDE SEQUENCE</scope>
    <source>
        <strain evidence="8">NBC_00119</strain>
    </source>
</reference>
<feature type="binding site" evidence="7">
    <location>
        <position position="69"/>
    </location>
    <ligand>
        <name>Mg(2+)</name>
        <dbReference type="ChEBI" id="CHEBI:18420"/>
        <label>1</label>
    </ligand>
</feature>
<keyword evidence="2 7" id="KW-0963">Cytoplasm</keyword>
<comment type="similarity">
    <text evidence="7">Belongs to the PPase family.</text>
</comment>
<dbReference type="EC" id="3.6.1.1" evidence="7"/>
<evidence type="ECO:0000256" key="6">
    <source>
        <dbReference type="ARBA" id="ARBA00047820"/>
    </source>
</evidence>
<comment type="function">
    <text evidence="7">Catalyzes the hydrolysis of inorganic pyrophosphate (PPi) forming two phosphate ions.</text>
</comment>
<feature type="binding site" evidence="7">
    <location>
        <position position="106"/>
    </location>
    <ligand>
        <name>Mg(2+)</name>
        <dbReference type="ChEBI" id="CHEBI:18420"/>
        <label>3</label>
    </ligand>
</feature>
<protein>
    <recommendedName>
        <fullName evidence="7">Inorganic pyrophosphatase</fullName>
        <ecNumber evidence="7">3.6.1.1</ecNumber>
    </recommendedName>
    <alternativeName>
        <fullName evidence="7">Pyrophosphate phospho-hydrolase</fullName>
        <shortName evidence="7">PPase</shortName>
    </alternativeName>
</protein>
<accession>A0AAU1UG54</accession>
<organism evidence="8">
    <name type="scientific">Streptomyces sp. NBC_00119</name>
    <dbReference type="NCBI Taxonomy" id="2975659"/>
    <lineage>
        <taxon>Bacteria</taxon>
        <taxon>Bacillati</taxon>
        <taxon>Actinomycetota</taxon>
        <taxon>Actinomycetes</taxon>
        <taxon>Kitasatosporales</taxon>
        <taxon>Streptomycetaceae</taxon>
        <taxon>Streptomyces</taxon>
    </lineage>
</organism>
<dbReference type="SUPFAM" id="SSF50324">
    <property type="entry name" value="Inorganic pyrophosphatase"/>
    <property type="match status" value="1"/>
</dbReference>
<comment type="cofactor">
    <cofactor evidence="1 7">
        <name>Mg(2+)</name>
        <dbReference type="ChEBI" id="CHEBI:18420"/>
    </cofactor>
</comment>
<comment type="subcellular location">
    <subcellularLocation>
        <location evidence="7">Cytoplasm</location>
    </subcellularLocation>
</comment>
<dbReference type="CDD" id="cd00412">
    <property type="entry name" value="pyrophosphatase"/>
    <property type="match status" value="1"/>
</dbReference>
<dbReference type="HAMAP" id="MF_00209">
    <property type="entry name" value="Inorganic_PPase"/>
    <property type="match status" value="1"/>
</dbReference>
<dbReference type="GO" id="GO:0006796">
    <property type="term" value="P:phosphate-containing compound metabolic process"/>
    <property type="evidence" value="ECO:0007669"/>
    <property type="project" value="InterPro"/>
</dbReference>
<dbReference type="PANTHER" id="PTHR10286">
    <property type="entry name" value="INORGANIC PYROPHOSPHATASE"/>
    <property type="match status" value="1"/>
</dbReference>
<gene>
    <name evidence="7" type="primary">ppa</name>
    <name evidence="8" type="ORF">OHU69_40625</name>
</gene>
<dbReference type="PROSITE" id="PS00387">
    <property type="entry name" value="PPASE"/>
    <property type="match status" value="1"/>
</dbReference>
<evidence type="ECO:0000256" key="3">
    <source>
        <dbReference type="ARBA" id="ARBA00022723"/>
    </source>
</evidence>
<feature type="active site" description="Proton acceptor" evidence="7">
    <location>
        <position position="106"/>
    </location>
</feature>
<feature type="binding site" evidence="7">
    <location>
        <position position="106"/>
    </location>
    <ligand>
        <name>Mg(2+)</name>
        <dbReference type="ChEBI" id="CHEBI:18420"/>
        <label>1</label>
    </ligand>
</feature>
<keyword evidence="4 7" id="KW-0378">Hydrolase</keyword>
<dbReference type="Pfam" id="PF00719">
    <property type="entry name" value="Pyrophosphatase"/>
    <property type="match status" value="1"/>
</dbReference>
<feature type="binding site" evidence="7">
    <location>
        <position position="25"/>
    </location>
    <ligand>
        <name>Mg(2+)</name>
        <dbReference type="ChEBI" id="CHEBI:18420"/>
        <label>2</label>
    </ligand>
</feature>
<feature type="binding site" evidence="7">
    <location>
        <position position="33"/>
    </location>
    <ligand>
        <name>substrate</name>
    </ligand>
</feature>
<sequence length="179" mass="20181">MDNEVRHTDAAHGTDAVHAFDVTVEIPQGSRNKYEMDHSVGRIRLDRMLFTSTQYPADYGYIVGTLGRDGDPLDALVLVGDPTFPGCTVECRAIGMFVMRDEKGMDEKILCVPAHDPRHTSVQDIEDIPEFDRLEITHFFEVYKDLEPGKSVEGSHWEGRDLTYAEIAAARRRAAARRD</sequence>
<feature type="binding site" evidence="7">
    <location>
        <position position="74"/>
    </location>
    <ligand>
        <name>Mg(2+)</name>
        <dbReference type="ChEBI" id="CHEBI:18420"/>
        <label>1</label>
    </ligand>
</feature>
<dbReference type="FunFam" id="3.90.80.10:FF:000003">
    <property type="entry name" value="Inorganic pyrophosphatase"/>
    <property type="match status" value="1"/>
</dbReference>
<dbReference type="GO" id="GO:0005737">
    <property type="term" value="C:cytoplasm"/>
    <property type="evidence" value="ECO:0007669"/>
    <property type="project" value="UniProtKB-SubCell"/>
</dbReference>
<evidence type="ECO:0000256" key="7">
    <source>
        <dbReference type="HAMAP-Rule" id="MF_00209"/>
    </source>
</evidence>
<evidence type="ECO:0000256" key="1">
    <source>
        <dbReference type="ARBA" id="ARBA00001946"/>
    </source>
</evidence>
<keyword evidence="5 7" id="KW-0460">Magnesium</keyword>
<evidence type="ECO:0000256" key="5">
    <source>
        <dbReference type="ARBA" id="ARBA00022842"/>
    </source>
</evidence>
<feature type="binding site" evidence="7">
    <location>
        <position position="59"/>
    </location>
    <ligand>
        <name>substrate</name>
    </ligand>
</feature>
<keyword evidence="3 7" id="KW-0479">Metal-binding</keyword>
<dbReference type="AlphaFoldDB" id="A0AAU1UG54"/>
<evidence type="ECO:0000256" key="4">
    <source>
        <dbReference type="ARBA" id="ARBA00022801"/>
    </source>
</evidence>
<feature type="binding site" evidence="7">
    <location>
        <position position="143"/>
    </location>
    <ligand>
        <name>substrate</name>
    </ligand>
</feature>
<proteinExistence type="inferred from homology"/>
<feature type="binding site" evidence="7">
    <location>
        <position position="101"/>
    </location>
    <ligand>
        <name>Mg(2+)</name>
        <dbReference type="ChEBI" id="CHEBI:18420"/>
        <label>3</label>
    </ligand>
</feature>
<dbReference type="InterPro" id="IPR036649">
    <property type="entry name" value="Pyrophosphatase_sf"/>
</dbReference>
<feature type="binding site" evidence="7">
    <location>
        <position position="74"/>
    </location>
    <ligand>
        <name>Mg(2+)</name>
        <dbReference type="ChEBI" id="CHEBI:18420"/>
        <label>2</label>
    </ligand>
</feature>